<accession>A0ABR2BA28</accession>
<evidence type="ECO:0000256" key="2">
    <source>
        <dbReference type="SAM" id="Phobius"/>
    </source>
</evidence>
<evidence type="ECO:0000313" key="4">
    <source>
        <dbReference type="Proteomes" id="UP001472677"/>
    </source>
</evidence>
<keyword evidence="2" id="KW-1133">Transmembrane helix</keyword>
<gene>
    <name evidence="3" type="ORF">V6N12_019128</name>
</gene>
<organism evidence="3 4">
    <name type="scientific">Hibiscus sabdariffa</name>
    <name type="common">roselle</name>
    <dbReference type="NCBI Taxonomy" id="183260"/>
    <lineage>
        <taxon>Eukaryota</taxon>
        <taxon>Viridiplantae</taxon>
        <taxon>Streptophyta</taxon>
        <taxon>Embryophyta</taxon>
        <taxon>Tracheophyta</taxon>
        <taxon>Spermatophyta</taxon>
        <taxon>Magnoliopsida</taxon>
        <taxon>eudicotyledons</taxon>
        <taxon>Gunneridae</taxon>
        <taxon>Pentapetalae</taxon>
        <taxon>rosids</taxon>
        <taxon>malvids</taxon>
        <taxon>Malvales</taxon>
        <taxon>Malvaceae</taxon>
        <taxon>Malvoideae</taxon>
        <taxon>Hibiscus</taxon>
    </lineage>
</organism>
<name>A0ABR2BA28_9ROSI</name>
<feature type="transmembrane region" description="Helical" evidence="2">
    <location>
        <begin position="28"/>
        <end position="48"/>
    </location>
</feature>
<keyword evidence="2" id="KW-0472">Membrane</keyword>
<reference evidence="3 4" key="1">
    <citation type="journal article" date="2024" name="G3 (Bethesda)">
        <title>Genome assembly of Hibiscus sabdariffa L. provides insights into metabolisms of medicinal natural products.</title>
        <authorList>
            <person name="Kim T."/>
        </authorList>
    </citation>
    <scope>NUCLEOTIDE SEQUENCE [LARGE SCALE GENOMIC DNA]</scope>
    <source>
        <strain evidence="3">TK-2024</strain>
        <tissue evidence="3">Old leaves</tissue>
    </source>
</reference>
<feature type="compositionally biased region" description="Low complexity" evidence="1">
    <location>
        <begin position="1"/>
        <end position="15"/>
    </location>
</feature>
<dbReference type="EMBL" id="JBBPBM010000147">
    <property type="protein sequence ID" value="KAK8503960.1"/>
    <property type="molecule type" value="Genomic_DNA"/>
</dbReference>
<keyword evidence="4" id="KW-1185">Reference proteome</keyword>
<feature type="region of interest" description="Disordered" evidence="1">
    <location>
        <begin position="1"/>
        <end position="24"/>
    </location>
</feature>
<proteinExistence type="predicted"/>
<dbReference type="Proteomes" id="UP001472677">
    <property type="component" value="Unassembled WGS sequence"/>
</dbReference>
<evidence type="ECO:0000313" key="3">
    <source>
        <dbReference type="EMBL" id="KAK8503960.1"/>
    </source>
</evidence>
<keyword evidence="2" id="KW-0812">Transmembrane</keyword>
<sequence>MSKASFSSSSSSSRVSSKENKSKCRDRVIELACSACFFCIFCPLSVVWCCAKLPCKFARNVIKWACCRSDKKVIAEYSSFSDIDPDDMPPCESPSYSFHPFCCASAKTRHRHGRWN</sequence>
<comment type="caution">
    <text evidence="3">The sequence shown here is derived from an EMBL/GenBank/DDBJ whole genome shotgun (WGS) entry which is preliminary data.</text>
</comment>
<evidence type="ECO:0000256" key="1">
    <source>
        <dbReference type="SAM" id="MobiDB-lite"/>
    </source>
</evidence>
<protein>
    <submittedName>
        <fullName evidence="3">Uncharacterized protein</fullName>
    </submittedName>
</protein>